<gene>
    <name evidence="1" type="ORF">EWV85_01630</name>
</gene>
<organism evidence="1 2">
    <name type="scientific">Microcystis aeruginosa Ma_QC_C_20070703_M131</name>
    <dbReference type="NCBI Taxonomy" id="2486263"/>
    <lineage>
        <taxon>Bacteria</taxon>
        <taxon>Bacillati</taxon>
        <taxon>Cyanobacteriota</taxon>
        <taxon>Cyanophyceae</taxon>
        <taxon>Oscillatoriophycideae</taxon>
        <taxon>Chroococcales</taxon>
        <taxon>Microcystaceae</taxon>
        <taxon>Microcystis</taxon>
    </lineage>
</organism>
<dbReference type="Proteomes" id="UP000316443">
    <property type="component" value="Unassembled WGS sequence"/>
</dbReference>
<dbReference type="EMBL" id="SFCA01000020">
    <property type="protein sequence ID" value="TRT61980.1"/>
    <property type="molecule type" value="Genomic_DNA"/>
</dbReference>
<reference evidence="1 2" key="1">
    <citation type="submission" date="2019-01" db="EMBL/GenBank/DDBJ databases">
        <title>Coherence of Microcystis species and biogeography revealed through population genomics.</title>
        <authorList>
            <person name="Perez-Carrascal O.M."/>
            <person name="Terrat Y."/>
            <person name="Giani A."/>
            <person name="Fortin N."/>
            <person name="Tromas N."/>
            <person name="Shapiro B.J."/>
        </authorList>
    </citation>
    <scope>NUCLEOTIDE SEQUENCE [LARGE SCALE GENOMIC DNA]</scope>
    <source>
        <strain evidence="1">Ma_QC_C_20070703_M131</strain>
    </source>
</reference>
<protein>
    <submittedName>
        <fullName evidence="1">Uncharacterized protein</fullName>
    </submittedName>
</protein>
<dbReference type="AlphaFoldDB" id="A0A551YM01"/>
<evidence type="ECO:0000313" key="2">
    <source>
        <dbReference type="Proteomes" id="UP000316443"/>
    </source>
</evidence>
<comment type="caution">
    <text evidence="1">The sequence shown here is derived from an EMBL/GenBank/DDBJ whole genome shotgun (WGS) entry which is preliminary data.</text>
</comment>
<accession>A0A551YM01</accession>
<proteinExistence type="predicted"/>
<sequence>MLKNLTKTALLATATLVGLPSVLIQPTIAQTSSLGDGIICTATGKTAQGVKLYVYTSEIDDDSINKKEPVTLTMVSPVSDVTEGQILVVNKDDNTVTIDNFAAATPPEMQPVGLAVTTYQGRNTFSGKSQAGTPVSFTLENNFRTIKVKHGGDSFTGVCH</sequence>
<name>A0A551YM01_MICAE</name>
<evidence type="ECO:0000313" key="1">
    <source>
        <dbReference type="EMBL" id="TRT61980.1"/>
    </source>
</evidence>